<dbReference type="EMBL" id="JASSZA010000004">
    <property type="protein sequence ID" value="KAK2114738.1"/>
    <property type="molecule type" value="Genomic_DNA"/>
</dbReference>
<protein>
    <submittedName>
        <fullName evidence="2">Uncharacterized protein</fullName>
    </submittedName>
</protein>
<sequence>MLSAAQMLKEELMGVCRVSEHMCQQGRPRRQGEVSEKSLPVLKVLCSACSSSSPSKADPWHQPLVSQQSPVSVSPGTATPHAPPRAQNHIPRFGPTGRKARPEPGVTCTGTQSALGPGARSRVRTLGESWHLKASAPNRDAWGLRAPTLTAQALTSQDHRAPTVRATGWAEPGLTSMALKGHVQVGPACHPGPPVASPGIASPGPGPVSTWHPDTGAQDNVSGFASWPVTREVSVRWQP</sequence>
<feature type="region of interest" description="Disordered" evidence="1">
    <location>
        <begin position="55"/>
        <end position="122"/>
    </location>
</feature>
<keyword evidence="3" id="KW-1185">Reference proteome</keyword>
<evidence type="ECO:0000256" key="1">
    <source>
        <dbReference type="SAM" id="MobiDB-lite"/>
    </source>
</evidence>
<gene>
    <name evidence="2" type="ORF">P7K49_009004</name>
</gene>
<comment type="caution">
    <text evidence="2">The sequence shown here is derived from an EMBL/GenBank/DDBJ whole genome shotgun (WGS) entry which is preliminary data.</text>
</comment>
<feature type="compositionally biased region" description="Low complexity" evidence="1">
    <location>
        <begin position="197"/>
        <end position="209"/>
    </location>
</feature>
<reference evidence="2 3" key="1">
    <citation type="submission" date="2023-05" db="EMBL/GenBank/DDBJ databases">
        <title>B98-5 Cell Line De Novo Hybrid Assembly: An Optical Mapping Approach.</title>
        <authorList>
            <person name="Kananen K."/>
            <person name="Auerbach J.A."/>
            <person name="Kautto E."/>
            <person name="Blachly J.S."/>
        </authorList>
    </citation>
    <scope>NUCLEOTIDE SEQUENCE [LARGE SCALE GENOMIC DNA]</scope>
    <source>
        <strain evidence="2">B95-8</strain>
        <tissue evidence="2">Cell line</tissue>
    </source>
</reference>
<organism evidence="2 3">
    <name type="scientific">Saguinus oedipus</name>
    <name type="common">Cotton-top tamarin</name>
    <name type="synonym">Oedipomidas oedipus</name>
    <dbReference type="NCBI Taxonomy" id="9490"/>
    <lineage>
        <taxon>Eukaryota</taxon>
        <taxon>Metazoa</taxon>
        <taxon>Chordata</taxon>
        <taxon>Craniata</taxon>
        <taxon>Vertebrata</taxon>
        <taxon>Euteleostomi</taxon>
        <taxon>Mammalia</taxon>
        <taxon>Eutheria</taxon>
        <taxon>Euarchontoglires</taxon>
        <taxon>Primates</taxon>
        <taxon>Haplorrhini</taxon>
        <taxon>Platyrrhini</taxon>
        <taxon>Cebidae</taxon>
        <taxon>Callitrichinae</taxon>
        <taxon>Saguinus</taxon>
    </lineage>
</organism>
<evidence type="ECO:0000313" key="2">
    <source>
        <dbReference type="EMBL" id="KAK2114738.1"/>
    </source>
</evidence>
<feature type="region of interest" description="Disordered" evidence="1">
    <location>
        <begin position="189"/>
        <end position="222"/>
    </location>
</feature>
<feature type="compositionally biased region" description="Low complexity" evidence="1">
    <location>
        <begin position="55"/>
        <end position="75"/>
    </location>
</feature>
<accession>A0ABQ9VZB0</accession>
<dbReference type="Proteomes" id="UP001266305">
    <property type="component" value="Unassembled WGS sequence"/>
</dbReference>
<name>A0ABQ9VZB0_SAGOE</name>
<proteinExistence type="predicted"/>
<evidence type="ECO:0000313" key="3">
    <source>
        <dbReference type="Proteomes" id="UP001266305"/>
    </source>
</evidence>